<accession>A0A430HDN5</accession>
<evidence type="ECO:0000256" key="1">
    <source>
        <dbReference type="ARBA" id="ARBA00010577"/>
    </source>
</evidence>
<proteinExistence type="inferred from homology"/>
<comment type="caution">
    <text evidence="6">The sequence shown here is derived from an EMBL/GenBank/DDBJ whole genome shotgun (WGS) entry which is preliminary data.</text>
</comment>
<dbReference type="GO" id="GO:0044781">
    <property type="term" value="P:bacterial-type flagellum organization"/>
    <property type="evidence" value="ECO:0007669"/>
    <property type="project" value="UniProtKB-UniRule"/>
</dbReference>
<reference evidence="6 7" key="1">
    <citation type="submission" date="2018-12" db="EMBL/GenBank/DDBJ databases">
        <authorList>
            <person name="Yang E."/>
        </authorList>
    </citation>
    <scope>NUCLEOTIDE SEQUENCE [LARGE SCALE GENOMIC DNA]</scope>
    <source>
        <strain evidence="6 7">SOD</strain>
    </source>
</reference>
<comment type="similarity">
    <text evidence="1 5">Belongs to the FlgD family.</text>
</comment>
<comment type="function">
    <text evidence="4 5">Required for flagellar hook formation. May act as a scaffolding protein.</text>
</comment>
<dbReference type="Pfam" id="PF03963">
    <property type="entry name" value="FlgD"/>
    <property type="match status" value="1"/>
</dbReference>
<keyword evidence="3 5" id="KW-1005">Bacterial flagellum biogenesis</keyword>
<evidence type="ECO:0000256" key="2">
    <source>
        <dbReference type="ARBA" id="ARBA00016013"/>
    </source>
</evidence>
<dbReference type="Gene3D" id="2.30.30.910">
    <property type="match status" value="1"/>
</dbReference>
<protein>
    <recommendedName>
        <fullName evidence="2 5">Basal-body rod modification protein FlgD</fullName>
    </recommendedName>
</protein>
<organism evidence="6 7">
    <name type="scientific">Massilia atriviolacea</name>
    <dbReference type="NCBI Taxonomy" id="2495579"/>
    <lineage>
        <taxon>Bacteria</taxon>
        <taxon>Pseudomonadati</taxon>
        <taxon>Pseudomonadota</taxon>
        <taxon>Betaproteobacteria</taxon>
        <taxon>Burkholderiales</taxon>
        <taxon>Oxalobacteraceae</taxon>
        <taxon>Telluria group</taxon>
        <taxon>Massilia</taxon>
    </lineage>
</organism>
<name>A0A430HDN5_9BURK</name>
<dbReference type="AlphaFoldDB" id="A0A430HDN5"/>
<keyword evidence="6" id="KW-0282">Flagellum</keyword>
<dbReference type="OrthoDB" id="9785233at2"/>
<dbReference type="RefSeq" id="WP_126077411.1">
    <property type="nucleotide sequence ID" value="NZ_CP051166.1"/>
</dbReference>
<keyword evidence="6" id="KW-0969">Cilium</keyword>
<dbReference type="InterPro" id="IPR005648">
    <property type="entry name" value="FlgD"/>
</dbReference>
<sequence>MLTNNLNGASNQTAANASTVIGQAPASETQDMFTKLLVAQIRNQDPLEPSDPAQFVNQLSQLSQTEAMQSLAKLNSTSASVLESIQTLALGAQVGSDITVATSSVRLDGTPLKASITLGAASATNTVTLTGADGVKHDVQLGSRGSGPQTFSIDPVALGLAPGKYDIKVQTSAGAQDAIDVIGRLDSVRMSAGGGVILKVAGIGDVAPSSVTGFNGKSGASLAAANSSTAN</sequence>
<evidence type="ECO:0000313" key="6">
    <source>
        <dbReference type="EMBL" id="RSZ55648.1"/>
    </source>
</evidence>
<dbReference type="EMBL" id="RXLQ01000023">
    <property type="protein sequence ID" value="RSZ55648.1"/>
    <property type="molecule type" value="Genomic_DNA"/>
</dbReference>
<keyword evidence="7" id="KW-1185">Reference proteome</keyword>
<keyword evidence="6" id="KW-0966">Cell projection</keyword>
<dbReference type="Proteomes" id="UP000278085">
    <property type="component" value="Unassembled WGS sequence"/>
</dbReference>
<gene>
    <name evidence="6" type="ORF">EJB06_28465</name>
</gene>
<evidence type="ECO:0000313" key="7">
    <source>
        <dbReference type="Proteomes" id="UP000278085"/>
    </source>
</evidence>
<evidence type="ECO:0000256" key="4">
    <source>
        <dbReference type="ARBA" id="ARBA00024746"/>
    </source>
</evidence>
<dbReference type="Gene3D" id="2.60.40.4070">
    <property type="match status" value="1"/>
</dbReference>
<evidence type="ECO:0000256" key="5">
    <source>
        <dbReference type="RuleBase" id="RU362076"/>
    </source>
</evidence>
<evidence type="ECO:0000256" key="3">
    <source>
        <dbReference type="ARBA" id="ARBA00022795"/>
    </source>
</evidence>